<proteinExistence type="predicted"/>
<dbReference type="PRINTS" id="PR00364">
    <property type="entry name" value="DISEASERSIST"/>
</dbReference>
<evidence type="ECO:0008006" key="3">
    <source>
        <dbReference type="Google" id="ProtNLM"/>
    </source>
</evidence>
<dbReference type="PANTHER" id="PTHR47691">
    <property type="entry name" value="REGULATOR-RELATED"/>
    <property type="match status" value="1"/>
</dbReference>
<dbReference type="SUPFAM" id="SSF52540">
    <property type="entry name" value="P-loop containing nucleoside triphosphate hydrolases"/>
    <property type="match status" value="1"/>
</dbReference>
<name>A0A8S3QJ28_MYTED</name>
<organism evidence="1 2">
    <name type="scientific">Mytilus edulis</name>
    <name type="common">Blue mussel</name>
    <dbReference type="NCBI Taxonomy" id="6550"/>
    <lineage>
        <taxon>Eukaryota</taxon>
        <taxon>Metazoa</taxon>
        <taxon>Spiralia</taxon>
        <taxon>Lophotrochozoa</taxon>
        <taxon>Mollusca</taxon>
        <taxon>Bivalvia</taxon>
        <taxon>Autobranchia</taxon>
        <taxon>Pteriomorphia</taxon>
        <taxon>Mytilida</taxon>
        <taxon>Mytiloidea</taxon>
        <taxon>Mytilidae</taxon>
        <taxon>Mytilinae</taxon>
        <taxon>Mytilus</taxon>
    </lineage>
</organism>
<dbReference type="EMBL" id="CAJPWZ010000555">
    <property type="protein sequence ID" value="CAG2196355.1"/>
    <property type="molecule type" value="Genomic_DNA"/>
</dbReference>
<gene>
    <name evidence="1" type="ORF">MEDL_11218</name>
</gene>
<protein>
    <recommendedName>
        <fullName evidence="3">NB-ARC domain-containing protein</fullName>
    </recommendedName>
</protein>
<dbReference type="OrthoDB" id="5970029at2759"/>
<dbReference type="AlphaFoldDB" id="A0A8S3QJ28"/>
<dbReference type="Proteomes" id="UP000683360">
    <property type="component" value="Unassembled WGS sequence"/>
</dbReference>
<reference evidence="1" key="1">
    <citation type="submission" date="2021-03" db="EMBL/GenBank/DDBJ databases">
        <authorList>
            <person name="Bekaert M."/>
        </authorList>
    </citation>
    <scope>NUCLEOTIDE SEQUENCE</scope>
</reference>
<accession>A0A8S3QJ28</accession>
<keyword evidence="2" id="KW-1185">Reference proteome</keyword>
<evidence type="ECO:0000313" key="2">
    <source>
        <dbReference type="Proteomes" id="UP000683360"/>
    </source>
</evidence>
<sequence length="327" mass="37192">MGYSTVSDVFSIDASTRQMFQFEQTRRDKSAISYFVAREKTLSQIQRRFVDNGSKTHTLVICGLGGCGKTTLATEFAWRSEEFYHGGLFWMSAESASSLEDSIATLAIDVDTTGKDFRETFNRTLKWFSNLTERWLLVVDNADEEYLSDYTKELLVDHGKGILVDTSSLLRDENQTRLKKGLEFVKKRTGTSDNKEDNTVIILVEELGGLPLALEQAAAHIKSIKCSFSEYFKRFEKRRLKLLKAAPSPRKISKDRLAIATTWQLNIEYISRESENEGLGTAAITVMEIASFCLPMISLKMFLILEIQSLMTTISKKLWMMMLDADR</sequence>
<dbReference type="InterPro" id="IPR027417">
    <property type="entry name" value="P-loop_NTPase"/>
</dbReference>
<evidence type="ECO:0000313" key="1">
    <source>
        <dbReference type="EMBL" id="CAG2196355.1"/>
    </source>
</evidence>
<comment type="caution">
    <text evidence="1">The sequence shown here is derived from an EMBL/GenBank/DDBJ whole genome shotgun (WGS) entry which is preliminary data.</text>
</comment>
<dbReference type="PANTHER" id="PTHR47691:SF3">
    <property type="entry name" value="HTH-TYPE TRANSCRIPTIONAL REGULATOR RV0890C-RELATED"/>
    <property type="match status" value="1"/>
</dbReference>
<dbReference type="Gene3D" id="3.40.50.300">
    <property type="entry name" value="P-loop containing nucleotide triphosphate hydrolases"/>
    <property type="match status" value="1"/>
</dbReference>